<evidence type="ECO:0000313" key="1">
    <source>
        <dbReference type="EMBL" id="QIE60292.1"/>
    </source>
</evidence>
<accession>A0A6G6GP13</accession>
<dbReference type="AlphaFoldDB" id="A0A6G6GP13"/>
<sequence length="285" mass="32223">MKKIILLLAVVALCTSNKPSNTVKTYDLEWAIANNLISCNFQGNDESPHYYQPVVANFTNLTNETFNIRIANGLTFKSKSDEHQDVVITQEELITMAPTESSKKPLFGMCIQKYNRAPSASTEYILNGMSTENLNLLTKEIEKLQSYDTAGQNAIWNLTDDGNLADIVGYDIDAGAPLRNYMVELLDIPEEEIPVFTSPEETLIKRTAGGNFKYKFSKTSAVTIGMFNDKDIIVKELFNNPETPAGEHHLEYEFDTLVHPDDVYYIRLIINGQIKINFEMKTRRS</sequence>
<dbReference type="EMBL" id="CP049057">
    <property type="protein sequence ID" value="QIE60292.1"/>
    <property type="molecule type" value="Genomic_DNA"/>
</dbReference>
<name>A0A6G6GP13_9FLAO</name>
<reference evidence="1 2" key="1">
    <citation type="submission" date="2020-02" db="EMBL/GenBank/DDBJ databases">
        <title>Complete genome sequence of Flavobacteriaceae bacterium.</title>
        <authorList>
            <person name="Kim S.-J."/>
            <person name="Kim Y.-S."/>
            <person name="Kim K.-H."/>
        </authorList>
    </citation>
    <scope>NUCLEOTIDE SEQUENCE [LARGE SCALE GENOMIC DNA]</scope>
    <source>
        <strain evidence="1 2">RR4-40</strain>
    </source>
</reference>
<dbReference type="Proteomes" id="UP000505306">
    <property type="component" value="Chromosome"/>
</dbReference>
<proteinExistence type="predicted"/>
<dbReference type="RefSeq" id="WP_164680305.1">
    <property type="nucleotide sequence ID" value="NZ_CP049057.1"/>
</dbReference>
<dbReference type="KEGG" id="mgel:G5B37_12180"/>
<organism evidence="1 2">
    <name type="scientific">Rasiella rasia</name>
    <dbReference type="NCBI Taxonomy" id="2744027"/>
    <lineage>
        <taxon>Bacteria</taxon>
        <taxon>Pseudomonadati</taxon>
        <taxon>Bacteroidota</taxon>
        <taxon>Flavobacteriia</taxon>
        <taxon>Flavobacteriales</taxon>
        <taxon>Flavobacteriaceae</taxon>
        <taxon>Rasiella</taxon>
    </lineage>
</organism>
<gene>
    <name evidence="1" type="ORF">G5B37_12180</name>
</gene>
<protein>
    <submittedName>
        <fullName evidence="1">Uncharacterized protein</fullName>
    </submittedName>
</protein>
<keyword evidence="2" id="KW-1185">Reference proteome</keyword>
<evidence type="ECO:0000313" key="2">
    <source>
        <dbReference type="Proteomes" id="UP000505306"/>
    </source>
</evidence>